<dbReference type="PANTHER" id="PTHR10359">
    <property type="entry name" value="A/G-SPECIFIC ADENINE GLYCOSYLASE/ENDONUCLEASE III"/>
    <property type="match status" value="1"/>
</dbReference>
<dbReference type="InterPro" id="IPR023170">
    <property type="entry name" value="HhH_base_excis_C"/>
</dbReference>
<keyword evidence="11" id="KW-0540">Nuclease</keyword>
<organism evidence="11 12">
    <name type="scientific">Borrelia turicatae (strain 91E135)</name>
    <dbReference type="NCBI Taxonomy" id="314724"/>
    <lineage>
        <taxon>Bacteria</taxon>
        <taxon>Pseudomonadati</taxon>
        <taxon>Spirochaetota</taxon>
        <taxon>Spirochaetia</taxon>
        <taxon>Spirochaetales</taxon>
        <taxon>Borreliaceae</taxon>
        <taxon>Borrelia</taxon>
    </lineage>
</organism>
<evidence type="ECO:0000313" key="12">
    <source>
        <dbReference type="Proteomes" id="UP000001205"/>
    </source>
</evidence>
<keyword evidence="9" id="KW-0326">Glycosidase</keyword>
<dbReference type="Gene3D" id="1.10.1670.10">
    <property type="entry name" value="Helix-hairpin-Helix base-excision DNA repair enzymes (C-terminal)"/>
    <property type="match status" value="1"/>
</dbReference>
<gene>
    <name evidence="11" type="ordered locus">BT0745</name>
</gene>
<dbReference type="FunFam" id="1.10.340.30:FF:000001">
    <property type="entry name" value="Endonuclease III"/>
    <property type="match status" value="1"/>
</dbReference>
<keyword evidence="2" id="KW-0004">4Fe-4S</keyword>
<dbReference type="GO" id="GO:0046872">
    <property type="term" value="F:metal ion binding"/>
    <property type="evidence" value="ECO:0007669"/>
    <property type="project" value="UniProtKB-KW"/>
</dbReference>
<dbReference type="EC" id="4.2.99.18" evidence="11"/>
<dbReference type="Proteomes" id="UP000001205">
    <property type="component" value="Chromosome"/>
</dbReference>
<feature type="domain" description="HhH-GPD" evidence="10">
    <location>
        <begin position="57"/>
        <end position="204"/>
    </location>
</feature>
<evidence type="ECO:0000256" key="8">
    <source>
        <dbReference type="ARBA" id="ARBA00023204"/>
    </source>
</evidence>
<keyword evidence="11" id="KW-0456">Lyase</keyword>
<keyword evidence="4" id="KW-0227">DNA damage</keyword>
<dbReference type="SUPFAM" id="SSF48150">
    <property type="entry name" value="DNA-glycosylase"/>
    <property type="match status" value="1"/>
</dbReference>
<keyword evidence="8" id="KW-0234">DNA repair</keyword>
<dbReference type="SMART" id="SM00478">
    <property type="entry name" value="ENDO3c"/>
    <property type="match status" value="1"/>
</dbReference>
<keyword evidence="6" id="KW-0408">Iron</keyword>
<name>A0ABF7PWF4_BORT9</name>
<keyword evidence="3" id="KW-0479">Metal-binding</keyword>
<protein>
    <submittedName>
        <fullName evidence="11">Endonuclease III</fullName>
        <ecNumber evidence="11">4.2.99.18</ecNumber>
    </submittedName>
</protein>
<evidence type="ECO:0000313" key="11">
    <source>
        <dbReference type="EMBL" id="AAX18061.1"/>
    </source>
</evidence>
<dbReference type="PIRSF" id="PIRSF001435">
    <property type="entry name" value="Nth"/>
    <property type="match status" value="1"/>
</dbReference>
<keyword evidence="7" id="KW-0411">Iron-sulfur</keyword>
<reference evidence="12" key="1">
    <citation type="submission" date="2004-12" db="EMBL/GenBank/DDBJ databases">
        <title>The genome sequence of Borrelia hermsii and Borrelia turicatae: comparative analysis of two agents of endemic N. America relapsing fever.</title>
        <authorList>
            <person name="Porcella S.F."/>
            <person name="Raffel S.J."/>
            <person name="Schrumpf M.E."/>
            <person name="Montgomery B."/>
            <person name="Smith T."/>
            <person name="Schwan T.G."/>
        </authorList>
    </citation>
    <scope>NUCLEOTIDE SEQUENCE [LARGE SCALE GENOMIC DNA]</scope>
    <source>
        <strain evidence="12">91E135</strain>
    </source>
</reference>
<dbReference type="EMBL" id="CP000049">
    <property type="protein sequence ID" value="AAX18061.1"/>
    <property type="molecule type" value="Genomic_DNA"/>
</dbReference>
<sequence length="226" mass="26197">MSIKILLLYILLKLWMFYNYFMLDIDLIVDETLSRYPDVKPFLNFRNSYELLIMVILSARTTDNMVNKIAPELFKRYGDFESLANADLINVENLIYKLGFYSNKSKNIINCAQMVLESFKGIIPNNIFDLVSLPGVGRKTANVILGVVYDKPAIIVDTHFSRVVIRHGITFERTPLKIELDLKSKIPYDKQYKFSMAINKHGRDICTSRSKTCKNCFLEKFSPRLV</sequence>
<dbReference type="AlphaFoldDB" id="A0ABF7PWF4"/>
<dbReference type="Pfam" id="PF00730">
    <property type="entry name" value="HhH-GPD"/>
    <property type="match status" value="1"/>
</dbReference>
<dbReference type="InterPro" id="IPR004036">
    <property type="entry name" value="Endonuclease-III-like_CS2"/>
</dbReference>
<evidence type="ECO:0000256" key="1">
    <source>
        <dbReference type="ARBA" id="ARBA00008343"/>
    </source>
</evidence>
<evidence type="ECO:0000256" key="6">
    <source>
        <dbReference type="ARBA" id="ARBA00023004"/>
    </source>
</evidence>
<accession>A0ABF7PWF4</accession>
<dbReference type="CDD" id="cd00056">
    <property type="entry name" value="ENDO3c"/>
    <property type="match status" value="1"/>
</dbReference>
<dbReference type="InterPro" id="IPR011257">
    <property type="entry name" value="DNA_glycosylase"/>
</dbReference>
<dbReference type="GO" id="GO:0019104">
    <property type="term" value="F:DNA N-glycosylase activity"/>
    <property type="evidence" value="ECO:0007669"/>
    <property type="project" value="UniProtKB-ARBA"/>
</dbReference>
<evidence type="ECO:0000259" key="10">
    <source>
        <dbReference type="SMART" id="SM00478"/>
    </source>
</evidence>
<dbReference type="PANTHER" id="PTHR10359:SF18">
    <property type="entry name" value="ENDONUCLEASE III"/>
    <property type="match status" value="1"/>
</dbReference>
<evidence type="ECO:0000256" key="5">
    <source>
        <dbReference type="ARBA" id="ARBA00022801"/>
    </source>
</evidence>
<evidence type="ECO:0000256" key="3">
    <source>
        <dbReference type="ARBA" id="ARBA00022723"/>
    </source>
</evidence>
<dbReference type="KEGG" id="btu:BT0745"/>
<keyword evidence="12" id="KW-1185">Reference proteome</keyword>
<proteinExistence type="inferred from homology"/>
<dbReference type="Gene3D" id="1.10.340.30">
    <property type="entry name" value="Hypothetical protein, domain 2"/>
    <property type="match status" value="1"/>
</dbReference>
<dbReference type="InterPro" id="IPR000445">
    <property type="entry name" value="HhH_motif"/>
</dbReference>
<evidence type="ECO:0000256" key="7">
    <source>
        <dbReference type="ARBA" id="ARBA00023014"/>
    </source>
</evidence>
<keyword evidence="11" id="KW-0255">Endonuclease</keyword>
<evidence type="ECO:0000256" key="4">
    <source>
        <dbReference type="ARBA" id="ARBA00022763"/>
    </source>
</evidence>
<dbReference type="GO" id="GO:0140078">
    <property type="term" value="F:class I DNA-(apurinic or apyrimidinic site) endonuclease activity"/>
    <property type="evidence" value="ECO:0007669"/>
    <property type="project" value="UniProtKB-EC"/>
</dbReference>
<evidence type="ECO:0000256" key="9">
    <source>
        <dbReference type="ARBA" id="ARBA00023295"/>
    </source>
</evidence>
<evidence type="ECO:0000256" key="2">
    <source>
        <dbReference type="ARBA" id="ARBA00022485"/>
    </source>
</evidence>
<dbReference type="PROSITE" id="PS01155">
    <property type="entry name" value="ENDONUCLEASE_III_2"/>
    <property type="match status" value="1"/>
</dbReference>
<dbReference type="Pfam" id="PF00633">
    <property type="entry name" value="HHH"/>
    <property type="match status" value="1"/>
</dbReference>
<dbReference type="GO" id="GO:0006281">
    <property type="term" value="P:DNA repair"/>
    <property type="evidence" value="ECO:0007669"/>
    <property type="project" value="UniProtKB-KW"/>
</dbReference>
<dbReference type="InterPro" id="IPR003265">
    <property type="entry name" value="HhH-GPD_domain"/>
</dbReference>
<keyword evidence="5" id="KW-0378">Hydrolase</keyword>
<dbReference type="GO" id="GO:0051539">
    <property type="term" value="F:4 iron, 4 sulfur cluster binding"/>
    <property type="evidence" value="ECO:0007669"/>
    <property type="project" value="UniProtKB-KW"/>
</dbReference>
<comment type="similarity">
    <text evidence="1">Belongs to the Nth/MutY family.</text>
</comment>